<dbReference type="Pfam" id="PF11013">
    <property type="entry name" value="DUF2851"/>
    <property type="match status" value="1"/>
</dbReference>
<dbReference type="InterPro" id="IPR021272">
    <property type="entry name" value="DUF2851"/>
</dbReference>
<name>A0ABQ1WCE2_9FLAO</name>
<protein>
    <recommendedName>
        <fullName evidence="3">DUF2851 domain-containing protein</fullName>
    </recommendedName>
</protein>
<dbReference type="RefSeq" id="WP_011710256.1">
    <property type="nucleotide sequence ID" value="NZ_BMIX01000001.1"/>
</dbReference>
<evidence type="ECO:0000313" key="2">
    <source>
        <dbReference type="Proteomes" id="UP000605733"/>
    </source>
</evidence>
<evidence type="ECO:0008006" key="3">
    <source>
        <dbReference type="Google" id="ProtNLM"/>
    </source>
</evidence>
<keyword evidence="2" id="KW-1185">Reference proteome</keyword>
<organism evidence="1 2">
    <name type="scientific">Christiangramia forsetii</name>
    <dbReference type="NCBI Taxonomy" id="411153"/>
    <lineage>
        <taxon>Bacteria</taxon>
        <taxon>Pseudomonadati</taxon>
        <taxon>Bacteroidota</taxon>
        <taxon>Flavobacteriia</taxon>
        <taxon>Flavobacteriales</taxon>
        <taxon>Flavobacteriaceae</taxon>
        <taxon>Christiangramia</taxon>
    </lineage>
</organism>
<comment type="caution">
    <text evidence="1">The sequence shown here is derived from an EMBL/GenBank/DDBJ whole genome shotgun (WGS) entry which is preliminary data.</text>
</comment>
<dbReference type="Proteomes" id="UP000605733">
    <property type="component" value="Unassembled WGS sequence"/>
</dbReference>
<reference evidence="2" key="1">
    <citation type="journal article" date="2019" name="Int. J. Syst. Evol. Microbiol.">
        <title>The Global Catalogue of Microorganisms (GCM) 10K type strain sequencing project: providing services to taxonomists for standard genome sequencing and annotation.</title>
        <authorList>
            <consortium name="The Broad Institute Genomics Platform"/>
            <consortium name="The Broad Institute Genome Sequencing Center for Infectious Disease"/>
            <person name="Wu L."/>
            <person name="Ma J."/>
        </authorList>
    </citation>
    <scope>NUCLEOTIDE SEQUENCE [LARGE SCALE GENOMIC DNA]</scope>
    <source>
        <strain evidence="2">CGMCC 1.15422</strain>
    </source>
</reference>
<proteinExistence type="predicted"/>
<gene>
    <name evidence="1" type="ORF">GCM10011532_04750</name>
</gene>
<dbReference type="EMBL" id="BMIX01000001">
    <property type="protein sequence ID" value="GGG24535.1"/>
    <property type="molecule type" value="Genomic_DNA"/>
</dbReference>
<accession>A0ABQ1WCE2</accession>
<sequence>MKEDFLYHLWKFQKYDSEDLKTSEKDYLKIFKPGIQNELSGPDFFNAKIQIGDQLWAGNVEIHIKSSDWYLHRHEIDSNYDNVILHVVWEHDEEIYRRDNSIIPTLVLKDKVDKGLQESYENLLEKDHLKLNCENDFKNFSDFQMEHWLERLFFERLERKTKFILDLLAKTGNNWEAVLFTVLSRSFGSKVNADAFMIMAQSLDFKVVQKLSNNRYSLEALFLGQAKLIKGEDQYSLELQKEYDYLKHKFSLKNEFLPSPEFFRLRPDNFPSIRLAQLAALYSEKKNIFHELMQAKNITEIKDLFDLQISEYWKSHYNFGKTHTTKNKKLTSAFIDIIIINCIVPIKHCYFQFIGEENEQSIQDLIQSIKTEKNSVVNLYNELRPKTATTAMHSQALLQLNSEYCTSNKCLQCELGASLLRKSPKYI</sequence>
<evidence type="ECO:0000313" key="1">
    <source>
        <dbReference type="EMBL" id="GGG24535.1"/>
    </source>
</evidence>